<dbReference type="RefSeq" id="WP_127759113.1">
    <property type="nucleotide sequence ID" value="NZ_CP026095.1"/>
</dbReference>
<dbReference type="KEGG" id="pasa:BAOM_0801"/>
<dbReference type="AlphaFoldDB" id="A0A3Q9RH13"/>
<name>A0A3Q9RH13_9BACI</name>
<dbReference type="Proteomes" id="UP000283095">
    <property type="component" value="Chromosome"/>
</dbReference>
<dbReference type="OrthoDB" id="2871933at2"/>
<evidence type="ECO:0000313" key="1">
    <source>
        <dbReference type="EMBL" id="AZV41413.1"/>
    </source>
</evidence>
<proteinExistence type="predicted"/>
<organism evidence="1 2">
    <name type="scientific">Peribacillus asahii</name>
    <dbReference type="NCBI Taxonomy" id="228899"/>
    <lineage>
        <taxon>Bacteria</taxon>
        <taxon>Bacillati</taxon>
        <taxon>Bacillota</taxon>
        <taxon>Bacilli</taxon>
        <taxon>Bacillales</taxon>
        <taxon>Bacillaceae</taxon>
        <taxon>Peribacillus</taxon>
    </lineage>
</organism>
<gene>
    <name evidence="1" type="ORF">BAOM_0801</name>
</gene>
<evidence type="ECO:0000313" key="2">
    <source>
        <dbReference type="Proteomes" id="UP000283095"/>
    </source>
</evidence>
<dbReference type="EMBL" id="CP026095">
    <property type="protein sequence ID" value="AZV41413.1"/>
    <property type="molecule type" value="Genomic_DNA"/>
</dbReference>
<sequence>MLFQSEEELVENIEQMYGPVYVQLTMGIQDKRIDQVKAKAEIRVKPVKAKAFVEVLVEELESDYIYAEQGESIYSSFGIDERIGIYEEVLTTIPYTVLIENENWKKEINAYVTEEQLKGALEKLVNDYQFTDPSGKYRFRKICSIQELSMVSE</sequence>
<protein>
    <submittedName>
        <fullName evidence="1">Uncharacterized protein</fullName>
    </submittedName>
</protein>
<reference evidence="1 2" key="1">
    <citation type="submission" date="2018-01" db="EMBL/GenBank/DDBJ databases">
        <title>Bacillus asahii Genome sequencing and assembly.</title>
        <authorList>
            <person name="Jiang H."/>
            <person name="Feng Y."/>
            <person name="Zhao F."/>
            <person name="Lin X."/>
        </authorList>
    </citation>
    <scope>NUCLEOTIDE SEQUENCE [LARGE SCALE GENOMIC DNA]</scope>
    <source>
        <strain evidence="1 2">OM18</strain>
    </source>
</reference>
<accession>A0A3Q9RH13</accession>